<gene>
    <name evidence="4" type="ORF">WA04_00515</name>
</gene>
<dbReference type="GO" id="GO:0080120">
    <property type="term" value="P:CAAX-box protein maturation"/>
    <property type="evidence" value="ECO:0007669"/>
    <property type="project" value="UniProtKB-ARBA"/>
</dbReference>
<dbReference type="InterPro" id="IPR003675">
    <property type="entry name" value="Rce1/LyrA-like_dom"/>
</dbReference>
<dbReference type="Pfam" id="PF02517">
    <property type="entry name" value="Rce1-like"/>
    <property type="match status" value="1"/>
</dbReference>
<keyword evidence="2" id="KW-0472">Membrane</keyword>
<evidence type="ECO:0000259" key="3">
    <source>
        <dbReference type="Pfam" id="PF02517"/>
    </source>
</evidence>
<dbReference type="EMBL" id="LBKL01000009">
    <property type="protein sequence ID" value="KLL45852.1"/>
    <property type="molecule type" value="Genomic_DNA"/>
</dbReference>
<feature type="domain" description="CAAX prenyl protease 2/Lysostaphin resistance protein A-like" evidence="3">
    <location>
        <begin position="108"/>
        <end position="199"/>
    </location>
</feature>
<feature type="transmembrane region" description="Helical" evidence="2">
    <location>
        <begin position="235"/>
        <end position="259"/>
    </location>
</feature>
<organism evidence="4 5">
    <name type="scientific">Streptococcus agalactiae</name>
    <dbReference type="NCBI Taxonomy" id="1311"/>
    <lineage>
        <taxon>Bacteria</taxon>
        <taxon>Bacillati</taxon>
        <taxon>Bacillota</taxon>
        <taxon>Bacilli</taxon>
        <taxon>Lactobacillales</taxon>
        <taxon>Streptococcaceae</taxon>
        <taxon>Streptococcus</taxon>
    </lineage>
</organism>
<protein>
    <submittedName>
        <fullName evidence="4">CAAX protease</fullName>
    </submittedName>
</protein>
<comment type="similarity">
    <text evidence="1">Belongs to the UPF0177 family.</text>
</comment>
<keyword evidence="4" id="KW-0645">Protease</keyword>
<dbReference type="AlphaFoldDB" id="A0A837L1R8"/>
<feature type="transmembrane region" description="Helical" evidence="2">
    <location>
        <begin position="164"/>
        <end position="182"/>
    </location>
</feature>
<sequence>MGIVLVSSVLYKFSSYTFFEFINLFNNIYGELGTFSFSAFLLLIWVKFVEKRPFSELGFSTKFKRTLWSLIKGWSIGFILFSISVITAYILGGLDFHSYDVSKATIFYVVTLLPFWLIQSGTEELLTRGWLLPLINHRFHLAVAIGVSSTLFGILHLVNAHVTFLSIVSIICSGVLMSLYMIKSGNIWSVAALHGAWNFSQGNLYGIAVSGQKVGASLLHFTVKENAPDWISGGAFGIEGSLISIFVLLAAIIYLLWLIKTEETD</sequence>
<dbReference type="PANTHER" id="PTHR39430:SF1">
    <property type="entry name" value="PROTEASE"/>
    <property type="match status" value="1"/>
</dbReference>
<reference evidence="4 5" key="1">
    <citation type="journal article" date="2015" name="PLoS ONE">
        <title>Genomic analysis reveals the molecular basis for capsule loss in the group B streptococcus population.</title>
        <authorList>
            <consortium name="DEVANI Consortium"/>
            <person name="Rosini R."/>
            <person name="Campisi E."/>
            <person name="De Chiara M."/>
            <person name="Tettelin H."/>
            <person name="Rinaudo D."/>
            <person name="Toniolo C."/>
            <person name="Metruccio M."/>
            <person name="Guidotti S."/>
            <person name="Sorensen U.B."/>
            <person name="Kilian M."/>
            <person name="Ramirez M."/>
            <person name="Janulczyk R."/>
            <person name="Donati C."/>
            <person name="Grandi G."/>
            <person name="Margarit I."/>
        </authorList>
    </citation>
    <scope>NUCLEOTIDE SEQUENCE [LARGE SCALE GENOMIC DNA]</scope>
    <source>
        <strain evidence="4 5">DK-B-USS-215</strain>
    </source>
</reference>
<keyword evidence="2" id="KW-1133">Transmembrane helix</keyword>
<keyword evidence="2" id="KW-0812">Transmembrane</keyword>
<evidence type="ECO:0000313" key="4">
    <source>
        <dbReference type="EMBL" id="KLL45852.1"/>
    </source>
</evidence>
<name>A0A837L1R8_STRAG</name>
<evidence type="ECO:0000313" key="5">
    <source>
        <dbReference type="Proteomes" id="UP000035346"/>
    </source>
</evidence>
<dbReference type="Proteomes" id="UP000035346">
    <property type="component" value="Unassembled WGS sequence"/>
</dbReference>
<comment type="caution">
    <text evidence="4">The sequence shown here is derived from an EMBL/GenBank/DDBJ whole genome shotgun (WGS) entry which is preliminary data.</text>
</comment>
<evidence type="ECO:0000256" key="1">
    <source>
        <dbReference type="ARBA" id="ARBA00009067"/>
    </source>
</evidence>
<evidence type="ECO:0000256" key="2">
    <source>
        <dbReference type="SAM" id="Phobius"/>
    </source>
</evidence>
<dbReference type="PANTHER" id="PTHR39430">
    <property type="entry name" value="MEMBRANE-ASSOCIATED PROTEASE-RELATED"/>
    <property type="match status" value="1"/>
</dbReference>
<feature type="transmembrane region" description="Helical" evidence="2">
    <location>
        <begin position="67"/>
        <end position="89"/>
    </location>
</feature>
<dbReference type="GO" id="GO:0004175">
    <property type="term" value="F:endopeptidase activity"/>
    <property type="evidence" value="ECO:0007669"/>
    <property type="project" value="UniProtKB-ARBA"/>
</dbReference>
<feature type="transmembrane region" description="Helical" evidence="2">
    <location>
        <begin position="28"/>
        <end position="46"/>
    </location>
</feature>
<proteinExistence type="inferred from homology"/>
<dbReference type="GO" id="GO:0006508">
    <property type="term" value="P:proteolysis"/>
    <property type="evidence" value="ECO:0007669"/>
    <property type="project" value="UniProtKB-KW"/>
</dbReference>
<accession>A0A837L1R8</accession>
<feature type="transmembrane region" description="Helical" evidence="2">
    <location>
        <begin position="139"/>
        <end position="158"/>
    </location>
</feature>
<keyword evidence="4" id="KW-0378">Hydrolase</keyword>